<keyword evidence="2" id="KW-0238">DNA-binding</keyword>
<evidence type="ECO:0000313" key="7">
    <source>
        <dbReference type="Proteomes" id="UP000000719"/>
    </source>
</evidence>
<dbReference type="PANTHER" id="PTHR24567:SF74">
    <property type="entry name" value="HTH-TYPE TRANSCRIPTIONAL REGULATOR ARCR"/>
    <property type="match status" value="1"/>
</dbReference>
<dbReference type="CDD" id="cd00092">
    <property type="entry name" value="HTH_CRP"/>
    <property type="match status" value="1"/>
</dbReference>
<dbReference type="Pfam" id="PF13545">
    <property type="entry name" value="HTH_Crp_2"/>
    <property type="match status" value="1"/>
</dbReference>
<dbReference type="Proteomes" id="UP000000719">
    <property type="component" value="Chromosome"/>
</dbReference>
<sequence>MANGKDLSFLRKFILFSEMSDEDLSTVASLLQTRIFKDGTNIFFEGEEGDRVYFLKKGRVKVKKTSPDGGEQILEIITPGDVFGEVVLFGIDRYPATTVAIGEVVVDYLSRSKFRRYFTNNPEIGWGMLKVMARKLARSQKRIENLGLRDTKGRVATLIMDMMRDFGEKNNQVVKLHFNRQELANFIGTSRETVSRTLSEFKSEGLIDIKGKKLIIKDIEGLKRWL</sequence>
<dbReference type="EMBL" id="CP001098">
    <property type="protein sequence ID" value="ACL69732.1"/>
    <property type="molecule type" value="Genomic_DNA"/>
</dbReference>
<dbReference type="InterPro" id="IPR014710">
    <property type="entry name" value="RmlC-like_jellyroll"/>
</dbReference>
<dbReference type="GO" id="GO:0003677">
    <property type="term" value="F:DNA binding"/>
    <property type="evidence" value="ECO:0007669"/>
    <property type="project" value="UniProtKB-KW"/>
</dbReference>
<dbReference type="KEGG" id="hor:Hore_09760"/>
<dbReference type="InterPro" id="IPR036390">
    <property type="entry name" value="WH_DNA-bd_sf"/>
</dbReference>
<dbReference type="GO" id="GO:0003700">
    <property type="term" value="F:DNA-binding transcription factor activity"/>
    <property type="evidence" value="ECO:0007669"/>
    <property type="project" value="TreeGrafter"/>
</dbReference>
<gene>
    <name evidence="6" type="ordered locus">Hore_09760</name>
</gene>
<dbReference type="SUPFAM" id="SSF46785">
    <property type="entry name" value="Winged helix' DNA-binding domain"/>
    <property type="match status" value="1"/>
</dbReference>
<accession>B8CWR3</accession>
<evidence type="ECO:0000256" key="1">
    <source>
        <dbReference type="ARBA" id="ARBA00023015"/>
    </source>
</evidence>
<dbReference type="InterPro" id="IPR000595">
    <property type="entry name" value="cNMP-bd_dom"/>
</dbReference>
<dbReference type="CDD" id="cd00038">
    <property type="entry name" value="CAP_ED"/>
    <property type="match status" value="1"/>
</dbReference>
<dbReference type="PRINTS" id="PR00034">
    <property type="entry name" value="HTHCRP"/>
</dbReference>
<protein>
    <submittedName>
        <fullName evidence="6">Putative transcriptional regulator, Crp/Fnr family</fullName>
    </submittedName>
</protein>
<dbReference type="GO" id="GO:0005829">
    <property type="term" value="C:cytosol"/>
    <property type="evidence" value="ECO:0007669"/>
    <property type="project" value="TreeGrafter"/>
</dbReference>
<dbReference type="Gene3D" id="1.10.10.10">
    <property type="entry name" value="Winged helix-like DNA-binding domain superfamily/Winged helix DNA-binding domain"/>
    <property type="match status" value="1"/>
</dbReference>
<feature type="domain" description="Cyclic nucleotide-binding" evidence="4">
    <location>
        <begin position="15"/>
        <end position="135"/>
    </location>
</feature>
<dbReference type="InterPro" id="IPR012318">
    <property type="entry name" value="HTH_CRP"/>
</dbReference>
<dbReference type="RefSeq" id="WP_012635918.1">
    <property type="nucleotide sequence ID" value="NC_011899.1"/>
</dbReference>
<dbReference type="SUPFAM" id="SSF51206">
    <property type="entry name" value="cAMP-binding domain-like"/>
    <property type="match status" value="1"/>
</dbReference>
<dbReference type="InterPro" id="IPR050397">
    <property type="entry name" value="Env_Response_Regulators"/>
</dbReference>
<organism evidence="6 7">
    <name type="scientific">Halothermothrix orenii (strain H 168 / OCM 544 / DSM 9562)</name>
    <dbReference type="NCBI Taxonomy" id="373903"/>
    <lineage>
        <taxon>Bacteria</taxon>
        <taxon>Bacillati</taxon>
        <taxon>Bacillota</taxon>
        <taxon>Clostridia</taxon>
        <taxon>Halanaerobiales</taxon>
        <taxon>Halothermotrichaceae</taxon>
        <taxon>Halothermothrix</taxon>
    </lineage>
</organism>
<dbReference type="AlphaFoldDB" id="B8CWR3"/>
<keyword evidence="3" id="KW-0804">Transcription</keyword>
<reference evidence="6 7" key="1">
    <citation type="journal article" date="2009" name="PLoS ONE">
        <title>Genome analysis of the anaerobic thermohalophilic bacterium Halothermothrix orenii.</title>
        <authorList>
            <person name="Mavromatis K."/>
            <person name="Ivanova N."/>
            <person name="Anderson I."/>
            <person name="Lykidis A."/>
            <person name="Hooper S.D."/>
            <person name="Sun H."/>
            <person name="Kunin V."/>
            <person name="Lapidus A."/>
            <person name="Hugenholtz P."/>
            <person name="Patel B."/>
            <person name="Kyrpides N.C."/>
        </authorList>
    </citation>
    <scope>NUCLEOTIDE SEQUENCE [LARGE SCALE GENOMIC DNA]</scope>
    <source>
        <strain evidence="7">H 168 / OCM 544 / DSM 9562</strain>
    </source>
</reference>
<dbReference type="PROSITE" id="PS50042">
    <property type="entry name" value="CNMP_BINDING_3"/>
    <property type="match status" value="1"/>
</dbReference>
<evidence type="ECO:0000259" key="4">
    <source>
        <dbReference type="PROSITE" id="PS50042"/>
    </source>
</evidence>
<proteinExistence type="predicted"/>
<dbReference type="PROSITE" id="PS51063">
    <property type="entry name" value="HTH_CRP_2"/>
    <property type="match status" value="1"/>
</dbReference>
<dbReference type="eggNOG" id="COG0664">
    <property type="taxonomic scope" value="Bacteria"/>
</dbReference>
<dbReference type="HOGENOM" id="CLU_075053_3_2_9"/>
<dbReference type="SMART" id="SM00100">
    <property type="entry name" value="cNMP"/>
    <property type="match status" value="1"/>
</dbReference>
<evidence type="ECO:0000313" key="6">
    <source>
        <dbReference type="EMBL" id="ACL69732.1"/>
    </source>
</evidence>
<dbReference type="Pfam" id="PF00027">
    <property type="entry name" value="cNMP_binding"/>
    <property type="match status" value="1"/>
</dbReference>
<keyword evidence="1" id="KW-0805">Transcription regulation</keyword>
<name>B8CWR3_HALOH</name>
<dbReference type="InterPro" id="IPR036388">
    <property type="entry name" value="WH-like_DNA-bd_sf"/>
</dbReference>
<evidence type="ECO:0000256" key="3">
    <source>
        <dbReference type="ARBA" id="ARBA00023163"/>
    </source>
</evidence>
<feature type="domain" description="HTH crp-type" evidence="5">
    <location>
        <begin position="149"/>
        <end position="220"/>
    </location>
</feature>
<dbReference type="InterPro" id="IPR018490">
    <property type="entry name" value="cNMP-bd_dom_sf"/>
</dbReference>
<dbReference type="PANTHER" id="PTHR24567">
    <property type="entry name" value="CRP FAMILY TRANSCRIPTIONAL REGULATORY PROTEIN"/>
    <property type="match status" value="1"/>
</dbReference>
<dbReference type="OrthoDB" id="9798104at2"/>
<keyword evidence="7" id="KW-1185">Reference proteome</keyword>
<evidence type="ECO:0000259" key="5">
    <source>
        <dbReference type="PROSITE" id="PS51063"/>
    </source>
</evidence>
<dbReference type="Gene3D" id="2.60.120.10">
    <property type="entry name" value="Jelly Rolls"/>
    <property type="match status" value="1"/>
</dbReference>
<evidence type="ECO:0000256" key="2">
    <source>
        <dbReference type="ARBA" id="ARBA00023125"/>
    </source>
</evidence>
<dbReference type="STRING" id="373903.Hore_09760"/>
<dbReference type="SMART" id="SM00419">
    <property type="entry name" value="HTH_CRP"/>
    <property type="match status" value="1"/>
</dbReference>